<comment type="caution">
    <text evidence="1">The sequence shown here is derived from an EMBL/GenBank/DDBJ whole genome shotgun (WGS) entry which is preliminary data.</text>
</comment>
<evidence type="ECO:0000313" key="1">
    <source>
        <dbReference type="EMBL" id="RHB07202.1"/>
    </source>
</evidence>
<reference evidence="1 2" key="1">
    <citation type="submission" date="2018-08" db="EMBL/GenBank/DDBJ databases">
        <title>A genome reference for cultivated species of the human gut microbiota.</title>
        <authorList>
            <person name="Zou Y."/>
            <person name="Xue W."/>
            <person name="Luo G."/>
        </authorList>
    </citation>
    <scope>NUCLEOTIDE SEQUENCE [LARGE SCALE GENOMIC DNA]</scope>
    <source>
        <strain evidence="1 2">AM42-13AC</strain>
    </source>
</reference>
<dbReference type="AlphaFoldDB" id="A0A413UD74"/>
<sequence>MATYKPAKTLDEQIQYLKENKRVCFNVIDEKSAKDILFKYNYINIITPFKHHFAKLSNKKEVIKENGHHVYENNIEFSKYYELYKNERKNYPIISKNIIFFETIFKSIFSYRILTSYTLESKSDILSFLDAVRTRIPNNNHYNEERINHMNRHIDEIKANINNYHDVYCFFDRMSLGQTLTVYCGLEYKEQDKIFKDCKKVGIDFGVDKTPDFISKFFTLIAVRNCVMHCNSLEILIRFYNPKTKALRDSTNKKRFTTMIKYLSKEKGYTNMM</sequence>
<accession>A0A413UD74</accession>
<dbReference type="RefSeq" id="WP_118011148.1">
    <property type="nucleotide sequence ID" value="NZ_CAUEVG010000005.1"/>
</dbReference>
<evidence type="ECO:0008006" key="3">
    <source>
        <dbReference type="Google" id="ProtNLM"/>
    </source>
</evidence>
<evidence type="ECO:0000313" key="2">
    <source>
        <dbReference type="Proteomes" id="UP000285288"/>
    </source>
</evidence>
<dbReference type="Proteomes" id="UP000285288">
    <property type="component" value="Unassembled WGS sequence"/>
</dbReference>
<gene>
    <name evidence="1" type="ORF">DW907_05025</name>
</gene>
<dbReference type="InterPro" id="IPR011664">
    <property type="entry name" value="Abi_system_AbiD/AbiF-like"/>
</dbReference>
<protein>
    <recommendedName>
        <fullName evidence="3">Abi family protein</fullName>
    </recommendedName>
</protein>
<name>A0A413UD74_9FIRM</name>
<dbReference type="Pfam" id="PF07751">
    <property type="entry name" value="Abi_2"/>
    <property type="match status" value="1"/>
</dbReference>
<proteinExistence type="predicted"/>
<dbReference type="EMBL" id="QSGD01000014">
    <property type="protein sequence ID" value="RHB07202.1"/>
    <property type="molecule type" value="Genomic_DNA"/>
</dbReference>
<organism evidence="1 2">
    <name type="scientific">Holdemanella biformis</name>
    <dbReference type="NCBI Taxonomy" id="1735"/>
    <lineage>
        <taxon>Bacteria</taxon>
        <taxon>Bacillati</taxon>
        <taxon>Bacillota</taxon>
        <taxon>Erysipelotrichia</taxon>
        <taxon>Erysipelotrichales</taxon>
        <taxon>Erysipelotrichaceae</taxon>
        <taxon>Holdemanella</taxon>
    </lineage>
</organism>